<feature type="non-terminal residue" evidence="6">
    <location>
        <position position="156"/>
    </location>
</feature>
<dbReference type="HAMAP" id="MF_00821">
    <property type="entry name" value="SecB"/>
    <property type="match status" value="1"/>
</dbReference>
<dbReference type="GO" id="GO:0051082">
    <property type="term" value="F:unfolded protein binding"/>
    <property type="evidence" value="ECO:0007669"/>
    <property type="project" value="InterPro"/>
</dbReference>
<evidence type="ECO:0000256" key="5">
    <source>
        <dbReference type="SAM" id="MobiDB-lite"/>
    </source>
</evidence>
<dbReference type="Proteomes" id="UP000051547">
    <property type="component" value="Unassembled WGS sequence"/>
</dbReference>
<dbReference type="PANTHER" id="PTHR36918">
    <property type="match status" value="1"/>
</dbReference>
<comment type="similarity">
    <text evidence="1">Belongs to the SecB family.</text>
</comment>
<organism evidence="6 7">
    <name type="scientific">OM182 bacterium BACL3 MAG-120920-bin41</name>
    <dbReference type="NCBI Taxonomy" id="1655580"/>
    <lineage>
        <taxon>Bacteria</taxon>
        <taxon>Pseudomonadati</taxon>
        <taxon>Pseudomonadota</taxon>
        <taxon>Gammaproteobacteria</taxon>
        <taxon>OMG group</taxon>
        <taxon>OM182 clade</taxon>
    </lineage>
</organism>
<sequence>MADNEENQQPNEQAAAGEQAAGPQFALQRIYLKDASFESPRSPLVFQSQWQPKINFDIKTKSDKVQDGVYEVVLVLTVEAELEEQPAFVVEVQQAGVFTAKDFGDEQLAQLLATVCPNILFPYAREAVDNLVVKGSFPALMLSPINFDALYAQQRQ</sequence>
<dbReference type="PANTHER" id="PTHR36918:SF1">
    <property type="entry name" value="PROTEIN-EXPORT PROTEIN SECB"/>
    <property type="match status" value="1"/>
</dbReference>
<keyword evidence="2" id="KW-0813">Transport</keyword>
<feature type="region of interest" description="Disordered" evidence="5">
    <location>
        <begin position="1"/>
        <end position="21"/>
    </location>
</feature>
<accession>A0A0R2SX55</accession>
<dbReference type="NCBIfam" id="NF004393">
    <property type="entry name" value="PRK05751.1-4"/>
    <property type="match status" value="1"/>
</dbReference>
<reference evidence="6 7" key="1">
    <citation type="submission" date="2015-10" db="EMBL/GenBank/DDBJ databases">
        <title>Metagenome-Assembled Genomes uncover a global brackish microbiome.</title>
        <authorList>
            <person name="Hugerth L.W."/>
            <person name="Larsson J."/>
            <person name="Alneberg J."/>
            <person name="Lindh M.V."/>
            <person name="Legrand C."/>
            <person name="Pinhassi J."/>
            <person name="Andersson A.F."/>
        </authorList>
    </citation>
    <scope>NUCLEOTIDE SEQUENCE [LARGE SCALE GENOMIC DNA]</scope>
    <source>
        <strain evidence="6">BACL4 MAG-120920-bin41</strain>
    </source>
</reference>
<proteinExistence type="inferred from homology"/>
<comment type="caution">
    <text evidence="6">The sequence shown here is derived from an EMBL/GenBank/DDBJ whole genome shotgun (WGS) entry which is preliminary data.</text>
</comment>
<protein>
    <submittedName>
        <fullName evidence="6">Preprotein translocase subunit SecB</fullName>
    </submittedName>
</protein>
<evidence type="ECO:0000256" key="4">
    <source>
        <dbReference type="ARBA" id="ARBA00023010"/>
    </source>
</evidence>
<keyword evidence="3" id="KW-0653">Protein transport</keyword>
<dbReference type="EMBL" id="LIBE01000347">
    <property type="protein sequence ID" value="KRO79628.1"/>
    <property type="molecule type" value="Genomic_DNA"/>
</dbReference>
<evidence type="ECO:0000313" key="7">
    <source>
        <dbReference type="Proteomes" id="UP000051547"/>
    </source>
</evidence>
<evidence type="ECO:0000313" key="6">
    <source>
        <dbReference type="EMBL" id="KRO79628.1"/>
    </source>
</evidence>
<evidence type="ECO:0000256" key="1">
    <source>
        <dbReference type="ARBA" id="ARBA00009990"/>
    </source>
</evidence>
<evidence type="ECO:0000256" key="2">
    <source>
        <dbReference type="ARBA" id="ARBA00022448"/>
    </source>
</evidence>
<dbReference type="PRINTS" id="PR01594">
    <property type="entry name" value="SECBCHAPRONE"/>
</dbReference>
<dbReference type="SUPFAM" id="SSF54611">
    <property type="entry name" value="SecB-like"/>
    <property type="match status" value="1"/>
</dbReference>
<dbReference type="InterPro" id="IPR035958">
    <property type="entry name" value="SecB-like_sf"/>
</dbReference>
<dbReference type="Pfam" id="PF02556">
    <property type="entry name" value="SecB"/>
    <property type="match status" value="1"/>
</dbReference>
<dbReference type="GO" id="GO:0015031">
    <property type="term" value="P:protein transport"/>
    <property type="evidence" value="ECO:0007669"/>
    <property type="project" value="UniProtKB-KW"/>
</dbReference>
<name>A0A0R2SX55_9GAMM</name>
<feature type="compositionally biased region" description="Low complexity" evidence="5">
    <location>
        <begin position="7"/>
        <end position="21"/>
    </location>
</feature>
<dbReference type="InterPro" id="IPR003708">
    <property type="entry name" value="SecB"/>
</dbReference>
<keyword evidence="4" id="KW-0811">Translocation</keyword>
<dbReference type="Gene3D" id="3.10.420.10">
    <property type="entry name" value="SecB-like"/>
    <property type="match status" value="1"/>
</dbReference>
<gene>
    <name evidence="6" type="ORF">ABR72_10875</name>
</gene>
<dbReference type="GO" id="GO:0051262">
    <property type="term" value="P:protein tetramerization"/>
    <property type="evidence" value="ECO:0007669"/>
    <property type="project" value="InterPro"/>
</dbReference>
<evidence type="ECO:0000256" key="3">
    <source>
        <dbReference type="ARBA" id="ARBA00022927"/>
    </source>
</evidence>
<dbReference type="AlphaFoldDB" id="A0A0R2SX55"/>
<dbReference type="NCBIfam" id="TIGR00809">
    <property type="entry name" value="secB"/>
    <property type="match status" value="1"/>
</dbReference>